<name>A0A319E3E4_ASPSB</name>
<protein>
    <submittedName>
        <fullName evidence="1">Uncharacterized protein</fullName>
    </submittedName>
</protein>
<dbReference type="OrthoDB" id="4486482at2759"/>
<evidence type="ECO:0000313" key="1">
    <source>
        <dbReference type="EMBL" id="PYI04577.1"/>
    </source>
</evidence>
<reference evidence="1 2" key="1">
    <citation type="submission" date="2018-02" db="EMBL/GenBank/DDBJ databases">
        <title>The genomes of Aspergillus section Nigri reveals drivers in fungal speciation.</title>
        <authorList>
            <consortium name="DOE Joint Genome Institute"/>
            <person name="Vesth T.C."/>
            <person name="Nybo J."/>
            <person name="Theobald S."/>
            <person name="Brandl J."/>
            <person name="Frisvad J.C."/>
            <person name="Nielsen K.F."/>
            <person name="Lyhne E.K."/>
            <person name="Kogle M.E."/>
            <person name="Kuo A."/>
            <person name="Riley R."/>
            <person name="Clum A."/>
            <person name="Nolan M."/>
            <person name="Lipzen A."/>
            <person name="Salamov A."/>
            <person name="Henrissat B."/>
            <person name="Wiebenga A."/>
            <person name="De vries R.P."/>
            <person name="Grigoriev I.V."/>
            <person name="Mortensen U.H."/>
            <person name="Andersen M.R."/>
            <person name="Baker S.E."/>
        </authorList>
    </citation>
    <scope>NUCLEOTIDE SEQUENCE [LARGE SCALE GENOMIC DNA]</scope>
    <source>
        <strain evidence="1 2">CBS 121057</strain>
    </source>
</reference>
<proteinExistence type="predicted"/>
<evidence type="ECO:0000313" key="2">
    <source>
        <dbReference type="Proteomes" id="UP000248423"/>
    </source>
</evidence>
<dbReference type="EMBL" id="KZ826367">
    <property type="protein sequence ID" value="PYI04577.1"/>
    <property type="molecule type" value="Genomic_DNA"/>
</dbReference>
<dbReference type="AlphaFoldDB" id="A0A319E3E4"/>
<sequence>MSVTIRSEIVDLDRLMPRAVDTEREDADVAALLPWVFWNADVAPEYCADNWPREEWHFRAFFDDLGNYIDDIRPTTGITADLRANETISLPRKSWKLPEQEYLRSPIQSQEMMLYSLVNTIYLKLEGIRERAPMVRFQLPTVQKYVIGGKRFASKSAGAATVKLKESSIPIISFTGWFEGQTWDQFLMETLSIMLGHLARNMSCGGGLQDQEVYTVGFHGSYLHIGHGLFLADTIRRVHSNGFSSEEVFDLRFSRSYNLLLKQDWLEATRALSRLFRYLLSGEAKVGVIQAHLRGEVDTAGSGS</sequence>
<keyword evidence="2" id="KW-1185">Reference proteome</keyword>
<dbReference type="Proteomes" id="UP000248423">
    <property type="component" value="Unassembled WGS sequence"/>
</dbReference>
<gene>
    <name evidence="1" type="ORF">BO78DRAFT_320064</name>
</gene>
<accession>A0A319E3E4</accession>
<dbReference type="VEuPathDB" id="FungiDB:BO78DRAFT_320064"/>
<organism evidence="1 2">
    <name type="scientific">Aspergillus sclerotiicarbonarius (strain CBS 121057 / IBT 28362)</name>
    <dbReference type="NCBI Taxonomy" id="1448318"/>
    <lineage>
        <taxon>Eukaryota</taxon>
        <taxon>Fungi</taxon>
        <taxon>Dikarya</taxon>
        <taxon>Ascomycota</taxon>
        <taxon>Pezizomycotina</taxon>
        <taxon>Eurotiomycetes</taxon>
        <taxon>Eurotiomycetidae</taxon>
        <taxon>Eurotiales</taxon>
        <taxon>Aspergillaceae</taxon>
        <taxon>Aspergillus</taxon>
        <taxon>Aspergillus subgen. Circumdati</taxon>
    </lineage>
</organism>